<feature type="domain" description="OmpA-like" evidence="7">
    <location>
        <begin position="123"/>
        <end position="240"/>
    </location>
</feature>
<evidence type="ECO:0000256" key="6">
    <source>
        <dbReference type="SAM" id="SignalP"/>
    </source>
</evidence>
<dbReference type="InterPro" id="IPR039567">
    <property type="entry name" value="Gly-zipper"/>
</dbReference>
<keyword evidence="3" id="KW-0998">Cell outer membrane</keyword>
<dbReference type="InterPro" id="IPR006664">
    <property type="entry name" value="OMP_bac"/>
</dbReference>
<dbReference type="PRINTS" id="PR01021">
    <property type="entry name" value="OMPADOMAIN"/>
</dbReference>
<dbReference type="InterPro" id="IPR050330">
    <property type="entry name" value="Bact_OuterMem_StrucFunc"/>
</dbReference>
<protein>
    <submittedName>
        <fullName evidence="8">OmpA family protein</fullName>
    </submittedName>
</protein>
<evidence type="ECO:0000256" key="4">
    <source>
        <dbReference type="PROSITE-ProRule" id="PRU00473"/>
    </source>
</evidence>
<feature type="region of interest" description="Disordered" evidence="5">
    <location>
        <begin position="32"/>
        <end position="53"/>
    </location>
</feature>
<reference evidence="9" key="1">
    <citation type="journal article" date="2019" name="Int. J. Syst. Evol. Microbiol.">
        <title>The Global Catalogue of Microorganisms (GCM) 10K type strain sequencing project: providing services to taxonomists for standard genome sequencing and annotation.</title>
        <authorList>
            <consortium name="The Broad Institute Genomics Platform"/>
            <consortium name="The Broad Institute Genome Sequencing Center for Infectious Disease"/>
            <person name="Wu L."/>
            <person name="Ma J."/>
        </authorList>
    </citation>
    <scope>NUCLEOTIDE SEQUENCE [LARGE SCALE GENOMIC DNA]</scope>
    <source>
        <strain evidence="9">KCTC 42875</strain>
    </source>
</reference>
<dbReference type="Pfam" id="PF00691">
    <property type="entry name" value="OmpA"/>
    <property type="match status" value="1"/>
</dbReference>
<dbReference type="EMBL" id="JBHRXK010000001">
    <property type="protein sequence ID" value="MFC3549582.1"/>
    <property type="molecule type" value="Genomic_DNA"/>
</dbReference>
<evidence type="ECO:0000256" key="2">
    <source>
        <dbReference type="ARBA" id="ARBA00023136"/>
    </source>
</evidence>
<evidence type="ECO:0000259" key="7">
    <source>
        <dbReference type="PROSITE" id="PS51123"/>
    </source>
</evidence>
<comment type="caution">
    <text evidence="8">The sequence shown here is derived from an EMBL/GenBank/DDBJ whole genome shotgun (WGS) entry which is preliminary data.</text>
</comment>
<dbReference type="Proteomes" id="UP001595740">
    <property type="component" value="Unassembled WGS sequence"/>
</dbReference>
<comment type="subcellular location">
    <subcellularLocation>
        <location evidence="1">Cell outer membrane</location>
    </subcellularLocation>
</comment>
<dbReference type="Gene3D" id="3.30.1330.60">
    <property type="entry name" value="OmpA-like domain"/>
    <property type="match status" value="1"/>
</dbReference>
<keyword evidence="6" id="KW-0732">Signal</keyword>
<dbReference type="PANTHER" id="PTHR30329">
    <property type="entry name" value="STATOR ELEMENT OF FLAGELLAR MOTOR COMPLEX"/>
    <property type="match status" value="1"/>
</dbReference>
<feature type="chain" id="PRO_5046162889" evidence="6">
    <location>
        <begin position="25"/>
        <end position="241"/>
    </location>
</feature>
<sequence length="241" mass="25279">MNTKIKFVLAAAAMAAMLAGCATSGGGYYGGQPQQPYPSQTPPPQGEQQGMSKTGKGAIIGALAGVAAGLLSGDDATERRQRALVGAGVGALSGAAIGNYQDRQERALREQMAGTGVDVVRQGDNITLNMPSGITFDFDKSNLKPEFYPVLDNVAKTLQEYNQTIVEVAGHTDSVGSDAYNQKLSEQRANSVASYLGSRGLNRERFIVVGAGESRPVASNDTDAGRAENRRVEITLVPIQS</sequence>
<evidence type="ECO:0000313" key="8">
    <source>
        <dbReference type="EMBL" id="MFC3549582.1"/>
    </source>
</evidence>
<organism evidence="8 9">
    <name type="scientific">Lysobacter cavernae</name>
    <dbReference type="NCBI Taxonomy" id="1685901"/>
    <lineage>
        <taxon>Bacteria</taxon>
        <taxon>Pseudomonadati</taxon>
        <taxon>Pseudomonadota</taxon>
        <taxon>Gammaproteobacteria</taxon>
        <taxon>Lysobacterales</taxon>
        <taxon>Lysobacteraceae</taxon>
        <taxon>Lysobacter</taxon>
    </lineage>
</organism>
<accession>A0ABV7RLH4</accession>
<dbReference type="PROSITE" id="PS51123">
    <property type="entry name" value="OMPA_2"/>
    <property type="match status" value="1"/>
</dbReference>
<keyword evidence="9" id="KW-1185">Reference proteome</keyword>
<dbReference type="SUPFAM" id="SSF103088">
    <property type="entry name" value="OmpA-like"/>
    <property type="match status" value="1"/>
</dbReference>
<name>A0ABV7RLH4_9GAMM</name>
<evidence type="ECO:0000313" key="9">
    <source>
        <dbReference type="Proteomes" id="UP001595740"/>
    </source>
</evidence>
<dbReference type="PROSITE" id="PS51257">
    <property type="entry name" value="PROKAR_LIPOPROTEIN"/>
    <property type="match status" value="1"/>
</dbReference>
<dbReference type="RefSeq" id="WP_386756833.1">
    <property type="nucleotide sequence ID" value="NZ_JBHRXK010000001.1"/>
</dbReference>
<gene>
    <name evidence="8" type="ORF">ACFOLC_00975</name>
</gene>
<dbReference type="Pfam" id="PF13488">
    <property type="entry name" value="Gly-zipper_Omp"/>
    <property type="match status" value="1"/>
</dbReference>
<feature type="compositionally biased region" description="Pro residues" evidence="5">
    <location>
        <begin position="35"/>
        <end position="45"/>
    </location>
</feature>
<proteinExistence type="predicted"/>
<feature type="signal peptide" evidence="6">
    <location>
        <begin position="1"/>
        <end position="24"/>
    </location>
</feature>
<keyword evidence="2 4" id="KW-0472">Membrane</keyword>
<dbReference type="PANTHER" id="PTHR30329:SF21">
    <property type="entry name" value="LIPOPROTEIN YIAD-RELATED"/>
    <property type="match status" value="1"/>
</dbReference>
<dbReference type="CDD" id="cd07185">
    <property type="entry name" value="OmpA_C-like"/>
    <property type="match status" value="1"/>
</dbReference>
<evidence type="ECO:0000256" key="5">
    <source>
        <dbReference type="SAM" id="MobiDB-lite"/>
    </source>
</evidence>
<evidence type="ECO:0000256" key="3">
    <source>
        <dbReference type="ARBA" id="ARBA00023237"/>
    </source>
</evidence>
<evidence type="ECO:0000256" key="1">
    <source>
        <dbReference type="ARBA" id="ARBA00004442"/>
    </source>
</evidence>
<dbReference type="InterPro" id="IPR006665">
    <property type="entry name" value="OmpA-like"/>
</dbReference>
<dbReference type="InterPro" id="IPR036737">
    <property type="entry name" value="OmpA-like_sf"/>
</dbReference>